<dbReference type="Proteomes" id="UP001303473">
    <property type="component" value="Unassembled WGS sequence"/>
</dbReference>
<keyword evidence="8 10" id="KW-0472">Membrane</keyword>
<dbReference type="GO" id="GO:0005198">
    <property type="term" value="F:structural molecule activity"/>
    <property type="evidence" value="ECO:0007669"/>
    <property type="project" value="InterPro"/>
</dbReference>
<dbReference type="AlphaFoldDB" id="A0AAN6N7K6"/>
<dbReference type="InterPro" id="IPR002553">
    <property type="entry name" value="Clathrin/coatomer_adapt-like_N"/>
</dbReference>
<dbReference type="InterPro" id="IPR016024">
    <property type="entry name" value="ARM-type_fold"/>
</dbReference>
<feature type="compositionally biased region" description="Polar residues" evidence="11">
    <location>
        <begin position="508"/>
        <end position="518"/>
    </location>
</feature>
<dbReference type="EMBL" id="MU853822">
    <property type="protein sequence ID" value="KAK3938817.1"/>
    <property type="molecule type" value="Genomic_DNA"/>
</dbReference>
<comment type="subcellular location">
    <subcellularLocation>
        <location evidence="10">Cytoplasm</location>
    </subcellularLocation>
    <subcellularLocation>
        <location evidence="1 10">Golgi apparatus membrane</location>
        <topology evidence="1 10">Peripheral membrane protein</topology>
        <orientation evidence="1 10">Cytoplasmic side</orientation>
    </subcellularLocation>
    <subcellularLocation>
        <location evidence="10">Cytoplasmic vesicle</location>
        <location evidence="10">COPI-coated vesicle membrane</location>
        <topology evidence="10">Peripheral membrane protein</topology>
        <orientation evidence="10">Cytoplasmic side</orientation>
    </subcellularLocation>
</comment>
<feature type="domain" description="Coatomer beta subunit C-terminal" evidence="13">
    <location>
        <begin position="681"/>
        <end position="818"/>
    </location>
</feature>
<protein>
    <recommendedName>
        <fullName evidence="10">Coatomer subunit beta</fullName>
    </recommendedName>
    <alternativeName>
        <fullName evidence="10">Beta-coat protein</fullName>
    </alternativeName>
</protein>
<accession>A0AAN6N7K6</accession>
<dbReference type="SUPFAM" id="SSF48371">
    <property type="entry name" value="ARM repeat"/>
    <property type="match status" value="1"/>
</dbReference>
<gene>
    <name evidence="15" type="ORF">QBC46DRAFT_160387</name>
</gene>
<keyword evidence="16" id="KW-1185">Reference proteome</keyword>
<dbReference type="GO" id="GO:0000139">
    <property type="term" value="C:Golgi membrane"/>
    <property type="evidence" value="ECO:0007669"/>
    <property type="project" value="UniProtKB-SubCell"/>
</dbReference>
<evidence type="ECO:0000259" key="14">
    <source>
        <dbReference type="Pfam" id="PF14806"/>
    </source>
</evidence>
<keyword evidence="3 10" id="KW-0963">Cytoplasm</keyword>
<reference evidence="16" key="1">
    <citation type="journal article" date="2023" name="Mol. Phylogenet. Evol.">
        <title>Genome-scale phylogeny and comparative genomics of the fungal order Sordariales.</title>
        <authorList>
            <person name="Hensen N."/>
            <person name="Bonometti L."/>
            <person name="Westerberg I."/>
            <person name="Brannstrom I.O."/>
            <person name="Guillou S."/>
            <person name="Cros-Aarteil S."/>
            <person name="Calhoun S."/>
            <person name="Haridas S."/>
            <person name="Kuo A."/>
            <person name="Mondo S."/>
            <person name="Pangilinan J."/>
            <person name="Riley R."/>
            <person name="LaButti K."/>
            <person name="Andreopoulos B."/>
            <person name="Lipzen A."/>
            <person name="Chen C."/>
            <person name="Yan M."/>
            <person name="Daum C."/>
            <person name="Ng V."/>
            <person name="Clum A."/>
            <person name="Steindorff A."/>
            <person name="Ohm R.A."/>
            <person name="Martin F."/>
            <person name="Silar P."/>
            <person name="Natvig D.O."/>
            <person name="Lalanne C."/>
            <person name="Gautier V."/>
            <person name="Ament-Velasquez S.L."/>
            <person name="Kruys A."/>
            <person name="Hutchinson M.I."/>
            <person name="Powell A.J."/>
            <person name="Barry K."/>
            <person name="Miller A.N."/>
            <person name="Grigoriev I.V."/>
            <person name="Debuchy R."/>
            <person name="Gladieux P."/>
            <person name="Hiltunen Thoren M."/>
            <person name="Johannesson H."/>
        </authorList>
    </citation>
    <scope>NUCLEOTIDE SEQUENCE [LARGE SCALE GENOMIC DNA]</scope>
    <source>
        <strain evidence="16">CBS 340.73</strain>
    </source>
</reference>
<evidence type="ECO:0000256" key="8">
    <source>
        <dbReference type="ARBA" id="ARBA00023136"/>
    </source>
</evidence>
<comment type="function">
    <text evidence="10">The coatomer is a cytosolic protein complex that binds to dilysine motifs and reversibly associates with Golgi non-clathrin-coated vesicles, which further mediate biosynthetic protein transport from the ER, via the Golgi up to the trans Golgi network. Coatomer complex is required for budding from Golgi membranes, and is essential for the retrograde Golgi-to-ER transport of dilysine-tagged proteins.</text>
</comment>
<feature type="region of interest" description="Disordered" evidence="11">
    <location>
        <begin position="496"/>
        <end position="521"/>
    </location>
</feature>
<feature type="domain" description="Clathrin/coatomer adaptor adaptin-like N-terminal" evidence="12">
    <location>
        <begin position="23"/>
        <end position="489"/>
    </location>
</feature>
<dbReference type="InterPro" id="IPR029446">
    <property type="entry name" value="COPB1_appendage_platform_dom"/>
</dbReference>
<keyword evidence="9 10" id="KW-0968">Cytoplasmic vesicle</keyword>
<comment type="caution">
    <text evidence="15">The sequence shown here is derived from an EMBL/GenBank/DDBJ whole genome shotgun (WGS) entry which is preliminary data.</text>
</comment>
<organism evidence="15 16">
    <name type="scientific">Diplogelasinospora grovesii</name>
    <dbReference type="NCBI Taxonomy" id="303347"/>
    <lineage>
        <taxon>Eukaryota</taxon>
        <taxon>Fungi</taxon>
        <taxon>Dikarya</taxon>
        <taxon>Ascomycota</taxon>
        <taxon>Pezizomycotina</taxon>
        <taxon>Sordariomycetes</taxon>
        <taxon>Sordariomycetidae</taxon>
        <taxon>Sordariales</taxon>
        <taxon>Diplogelasinosporaceae</taxon>
        <taxon>Diplogelasinospora</taxon>
    </lineage>
</organism>
<name>A0AAN6N7K6_9PEZI</name>
<evidence type="ECO:0000259" key="13">
    <source>
        <dbReference type="Pfam" id="PF07718"/>
    </source>
</evidence>
<dbReference type="GO" id="GO:0006886">
    <property type="term" value="P:intracellular protein transport"/>
    <property type="evidence" value="ECO:0007669"/>
    <property type="project" value="InterPro"/>
</dbReference>
<keyword evidence="2 10" id="KW-0813">Transport</keyword>
<evidence type="ECO:0000313" key="15">
    <source>
        <dbReference type="EMBL" id="KAK3938817.1"/>
    </source>
</evidence>
<dbReference type="Pfam" id="PF14806">
    <property type="entry name" value="Coatomer_b_Cpla"/>
    <property type="match status" value="1"/>
</dbReference>
<evidence type="ECO:0000256" key="7">
    <source>
        <dbReference type="ARBA" id="ARBA00023034"/>
    </source>
</evidence>
<proteinExistence type="predicted"/>
<dbReference type="Gene3D" id="1.25.10.10">
    <property type="entry name" value="Leucine-rich Repeat Variant"/>
    <property type="match status" value="1"/>
</dbReference>
<comment type="subunit">
    <text evidence="10">Oligomeric complex that consists of at least the alpha, beta, beta', gamma, delta, epsilon and zeta subunits.</text>
</comment>
<sequence>MSFLESAYSLVRDTASDGTPTMSDLRTQLEKGTDETKVETMKRILTIMLNGDPMPQLLMHIIRFVMPSKSKPLKKLLYFYYEICPKLDAQGKLKQEFILVCNGIRNDLQHPNEYIRGNTLRFLCKLREPELLEPLLSSARSCLEHRHAYVRKNAVFAVASIHQYSPSLIPDAADLISTFLEGESDPTCKRNGFAALSSISHDKALAYLSTVFDGIPNAEELLQLVELEFIRKDAVQNSQNKARYLRLIFDLLEANTSTVVYEAASSLTALTNNPVAVKAAAGKFIELAIKEADNNVKLIVLDRVDQLRQKNEGILDDLIMEVLRVLSSPDIDVRRKALGIAMEMVSSKNVEEVVLLLKKELSKTVDQEYEKNTEYRQLLIHSIHQCAIKFSEVAASVVELLMDFIADFNNTSAVDVINFVKEVVEKFPQLRPAIVQRLVDTLSEVRAGKVYRGILWIVGEYSLDEKDIREAWKRIRASLGEIPILASEQRLLDNVGGEDENKDKEQVNGHSKATTAPTGSRRVLADGTYATETALTSQSSAAAKLEAVKAAQKPPLRQLILDGDYYLATVLSATLTKLVMRHSEISSDAARTNALRAEAMLIMISIIRVGQSQFVKAPIDEDSMDRIMSCVRSLAEFSERKELETVYLEDTRKAFRAMVQVEEKKRAAKEAFEKAKTAVQVDDVVAIRQLSKKNVGDGLDTVELDLERATGGDSGAAEDLSGKLSRVVQLTGFSDPVYAEAYVKVHQFDIVLDVLLVNQTTETLQNLSVEFATLGDLKVVERPTTQNLGPHDFHNVQCTIKVSSTDTGVIFGNVVYDGAHSTDTNVVILNDLHVDIMDYIQPATCSETQFRTMWTEFEWENKVNINSKAKSLREFLDQLMACTNMNCLTPEASLKGDCQFLSANLYARSVFGEDALANLSIEKEGENGPITGFVRIRSRSQGLALSLGSLKGLNKIGSTA</sequence>
<evidence type="ECO:0000256" key="9">
    <source>
        <dbReference type="ARBA" id="ARBA00023329"/>
    </source>
</evidence>
<evidence type="ECO:0000256" key="5">
    <source>
        <dbReference type="ARBA" id="ARBA00022892"/>
    </source>
</evidence>
<keyword evidence="7 10" id="KW-0333">Golgi apparatus</keyword>
<dbReference type="PANTHER" id="PTHR10635">
    <property type="entry name" value="COATOMER SUBUNIT BETA"/>
    <property type="match status" value="1"/>
</dbReference>
<evidence type="ECO:0000259" key="12">
    <source>
        <dbReference type="Pfam" id="PF01602"/>
    </source>
</evidence>
<keyword evidence="4" id="KW-0677">Repeat</keyword>
<dbReference type="FunFam" id="1.25.10.10:FF:000260">
    <property type="entry name" value="Coatomer subunit beta"/>
    <property type="match status" value="1"/>
</dbReference>
<evidence type="ECO:0000256" key="11">
    <source>
        <dbReference type="SAM" id="MobiDB-lite"/>
    </source>
</evidence>
<dbReference type="Pfam" id="PF07718">
    <property type="entry name" value="Coatamer_beta_C"/>
    <property type="match status" value="1"/>
</dbReference>
<dbReference type="GO" id="GO:0030126">
    <property type="term" value="C:COPI vesicle coat"/>
    <property type="evidence" value="ECO:0007669"/>
    <property type="project" value="InterPro"/>
</dbReference>
<evidence type="ECO:0000256" key="4">
    <source>
        <dbReference type="ARBA" id="ARBA00022737"/>
    </source>
</evidence>
<dbReference type="PIRSF" id="PIRSF005727">
    <property type="entry name" value="Coatomer_beta_subunit"/>
    <property type="match status" value="1"/>
</dbReference>
<evidence type="ECO:0000256" key="10">
    <source>
        <dbReference type="PIRNR" id="PIRNR005727"/>
    </source>
</evidence>
<evidence type="ECO:0000256" key="2">
    <source>
        <dbReference type="ARBA" id="ARBA00022448"/>
    </source>
</evidence>
<dbReference type="PANTHER" id="PTHR10635:SF0">
    <property type="entry name" value="COATOMER SUBUNIT BETA"/>
    <property type="match status" value="1"/>
</dbReference>
<feature type="domain" description="Coatomer beta subunit appendage platform" evidence="14">
    <location>
        <begin position="823"/>
        <end position="949"/>
    </location>
</feature>
<keyword evidence="6 10" id="KW-0653">Protein transport</keyword>
<keyword evidence="5 10" id="KW-0931">ER-Golgi transport</keyword>
<evidence type="ECO:0000256" key="6">
    <source>
        <dbReference type="ARBA" id="ARBA00022927"/>
    </source>
</evidence>
<dbReference type="InterPro" id="IPR016460">
    <property type="entry name" value="COPB1"/>
</dbReference>
<dbReference type="GO" id="GO:0006891">
    <property type="term" value="P:intra-Golgi vesicle-mediated transport"/>
    <property type="evidence" value="ECO:0007669"/>
    <property type="project" value="TreeGrafter"/>
</dbReference>
<evidence type="ECO:0000313" key="16">
    <source>
        <dbReference type="Proteomes" id="UP001303473"/>
    </source>
</evidence>
<dbReference type="GO" id="GO:0006888">
    <property type="term" value="P:endoplasmic reticulum to Golgi vesicle-mediated transport"/>
    <property type="evidence" value="ECO:0007669"/>
    <property type="project" value="TreeGrafter"/>
</dbReference>
<evidence type="ECO:0000256" key="1">
    <source>
        <dbReference type="ARBA" id="ARBA00004255"/>
    </source>
</evidence>
<dbReference type="InterPro" id="IPR011710">
    <property type="entry name" value="Coatomer_bsu_C"/>
</dbReference>
<dbReference type="Pfam" id="PF01602">
    <property type="entry name" value="Adaptin_N"/>
    <property type="match status" value="1"/>
</dbReference>
<evidence type="ECO:0000256" key="3">
    <source>
        <dbReference type="ARBA" id="ARBA00022490"/>
    </source>
</evidence>
<dbReference type="InterPro" id="IPR011989">
    <property type="entry name" value="ARM-like"/>
</dbReference>